<dbReference type="InterPro" id="IPR036388">
    <property type="entry name" value="WH-like_DNA-bd_sf"/>
</dbReference>
<evidence type="ECO:0000256" key="6">
    <source>
        <dbReference type="ARBA" id="ARBA00022763"/>
    </source>
</evidence>
<evidence type="ECO:0000256" key="8">
    <source>
        <dbReference type="ARBA" id="ARBA00049348"/>
    </source>
</evidence>
<keyword evidence="7 9" id="KW-0234">DNA repair</keyword>
<dbReference type="GO" id="GO:0006307">
    <property type="term" value="P:DNA alkylation repair"/>
    <property type="evidence" value="ECO:0007669"/>
    <property type="project" value="UniProtKB-UniRule"/>
</dbReference>
<dbReference type="Pfam" id="PF02870">
    <property type="entry name" value="Methyltransf_1N"/>
    <property type="match status" value="1"/>
</dbReference>
<reference evidence="12" key="2">
    <citation type="journal article" date="2024" name="Antonie Van Leeuwenhoek">
        <title>Roseihalotalea indica gen. nov., sp. nov., a halophilic Bacteroidetes from mesopelagic Southwest Indian Ocean with higher carbohydrate metabolic potential.</title>
        <authorList>
            <person name="Chen B."/>
            <person name="Zhang M."/>
            <person name="Lin D."/>
            <person name="Ye J."/>
            <person name="Tang K."/>
        </authorList>
    </citation>
    <scope>NUCLEOTIDE SEQUENCE</scope>
    <source>
        <strain evidence="12">TK19036</strain>
    </source>
</reference>
<dbReference type="EMBL" id="CP120682">
    <property type="protein sequence ID" value="WKN39804.1"/>
    <property type="molecule type" value="Genomic_DNA"/>
</dbReference>
<dbReference type="SUPFAM" id="SSF53155">
    <property type="entry name" value="Methylated DNA-protein cysteine methyltransferase domain"/>
    <property type="match status" value="1"/>
</dbReference>
<dbReference type="FunFam" id="1.10.10.10:FF:000214">
    <property type="entry name" value="Methylated-DNA--protein-cysteine methyltransferase"/>
    <property type="match status" value="1"/>
</dbReference>
<reference evidence="12" key="1">
    <citation type="journal article" date="2023" name="Comput. Struct. Biotechnol. J.">
        <title>Discovery of a novel marine Bacteroidetes with a rich repertoire of carbohydrate-active enzymes.</title>
        <authorList>
            <person name="Chen B."/>
            <person name="Liu G."/>
            <person name="Chen Q."/>
            <person name="Wang H."/>
            <person name="Liu L."/>
            <person name="Tang K."/>
        </authorList>
    </citation>
    <scope>NUCLEOTIDE SEQUENCE</scope>
    <source>
        <strain evidence="12">TK19036</strain>
    </source>
</reference>
<evidence type="ECO:0000256" key="2">
    <source>
        <dbReference type="ARBA" id="ARBA00008711"/>
    </source>
</evidence>
<organism evidence="12">
    <name type="scientific">Roseihalotalea indica</name>
    <dbReference type="NCBI Taxonomy" id="2867963"/>
    <lineage>
        <taxon>Bacteria</taxon>
        <taxon>Pseudomonadati</taxon>
        <taxon>Bacteroidota</taxon>
        <taxon>Cytophagia</taxon>
        <taxon>Cytophagales</taxon>
        <taxon>Catalimonadaceae</taxon>
        <taxon>Roseihalotalea</taxon>
    </lineage>
</organism>
<dbReference type="GO" id="GO:0005737">
    <property type="term" value="C:cytoplasm"/>
    <property type="evidence" value="ECO:0007669"/>
    <property type="project" value="UniProtKB-SubCell"/>
</dbReference>
<dbReference type="InterPro" id="IPR001497">
    <property type="entry name" value="MethylDNA_cys_MeTrfase_AS"/>
</dbReference>
<accession>A0AA49JJI7</accession>
<feature type="domain" description="Methylguanine DNA methyltransferase ribonuclease-like" evidence="11">
    <location>
        <begin position="7"/>
        <end position="73"/>
    </location>
</feature>
<dbReference type="CDD" id="cd06445">
    <property type="entry name" value="ATase"/>
    <property type="match status" value="1"/>
</dbReference>
<keyword evidence="3 9" id="KW-0963">Cytoplasm</keyword>
<feature type="domain" description="Methylated-DNA-[protein]-cysteine S-methyltransferase DNA binding" evidence="10">
    <location>
        <begin position="78"/>
        <end position="157"/>
    </location>
</feature>
<evidence type="ECO:0000256" key="5">
    <source>
        <dbReference type="ARBA" id="ARBA00022679"/>
    </source>
</evidence>
<evidence type="ECO:0000256" key="9">
    <source>
        <dbReference type="HAMAP-Rule" id="MF_00772"/>
    </source>
</evidence>
<dbReference type="InterPro" id="IPR014048">
    <property type="entry name" value="MethylDNA_cys_MeTrfase_DNA-bd"/>
</dbReference>
<sequence>MRIYTISHPSPLGDLLIRGNDKFITGVRYADINPTLAEEAIKPAEAPALLRRCATHLDEYFAGWRRTFSLPLQQEGTPFQHSVWNALQKIPFGKTTSYGAIARQLQNDKSSRAVGLANGKNQIAIIVPCHRIIGADGYLTGYNGGLWRKKWLLNHEQRTAHGVLSLFE</sequence>
<gene>
    <name evidence="12" type="ORF">K4G66_14000</name>
</gene>
<comment type="catalytic activity">
    <reaction evidence="8 9">
        <text>a 6-O-methyl-2'-deoxyguanosine in DNA + L-cysteinyl-[protein] = S-methyl-L-cysteinyl-[protein] + a 2'-deoxyguanosine in DNA</text>
        <dbReference type="Rhea" id="RHEA:24000"/>
        <dbReference type="Rhea" id="RHEA-COMP:10131"/>
        <dbReference type="Rhea" id="RHEA-COMP:10132"/>
        <dbReference type="Rhea" id="RHEA-COMP:11367"/>
        <dbReference type="Rhea" id="RHEA-COMP:11368"/>
        <dbReference type="ChEBI" id="CHEBI:29950"/>
        <dbReference type="ChEBI" id="CHEBI:82612"/>
        <dbReference type="ChEBI" id="CHEBI:85445"/>
        <dbReference type="ChEBI" id="CHEBI:85448"/>
        <dbReference type="EC" id="2.1.1.63"/>
    </reaction>
</comment>
<dbReference type="GO" id="GO:0032259">
    <property type="term" value="P:methylation"/>
    <property type="evidence" value="ECO:0007669"/>
    <property type="project" value="UniProtKB-KW"/>
</dbReference>
<dbReference type="EC" id="2.1.1.63" evidence="9"/>
<evidence type="ECO:0000259" key="11">
    <source>
        <dbReference type="Pfam" id="PF02870"/>
    </source>
</evidence>
<keyword evidence="4 9" id="KW-0489">Methyltransferase</keyword>
<dbReference type="PANTHER" id="PTHR10815:SF13">
    <property type="entry name" value="METHYLATED-DNA--PROTEIN-CYSTEINE METHYLTRANSFERASE"/>
    <property type="match status" value="1"/>
</dbReference>
<dbReference type="Pfam" id="PF01035">
    <property type="entry name" value="DNA_binding_1"/>
    <property type="match status" value="1"/>
</dbReference>
<evidence type="ECO:0000256" key="7">
    <source>
        <dbReference type="ARBA" id="ARBA00023204"/>
    </source>
</evidence>
<dbReference type="InterPro" id="IPR008332">
    <property type="entry name" value="MethylG_MeTrfase_N"/>
</dbReference>
<dbReference type="PROSITE" id="PS00374">
    <property type="entry name" value="MGMT"/>
    <property type="match status" value="1"/>
</dbReference>
<comment type="subcellular location">
    <subcellularLocation>
        <location evidence="9">Cytoplasm</location>
    </subcellularLocation>
</comment>
<evidence type="ECO:0000256" key="4">
    <source>
        <dbReference type="ARBA" id="ARBA00022603"/>
    </source>
</evidence>
<evidence type="ECO:0000256" key="1">
    <source>
        <dbReference type="ARBA" id="ARBA00001286"/>
    </source>
</evidence>
<evidence type="ECO:0000256" key="3">
    <source>
        <dbReference type="ARBA" id="ARBA00022490"/>
    </source>
</evidence>
<dbReference type="HAMAP" id="MF_00772">
    <property type="entry name" value="OGT"/>
    <property type="match status" value="1"/>
</dbReference>
<dbReference type="SUPFAM" id="SSF46767">
    <property type="entry name" value="Methylated DNA-protein cysteine methyltransferase, C-terminal domain"/>
    <property type="match status" value="1"/>
</dbReference>
<comment type="miscellaneous">
    <text evidence="9">This enzyme catalyzes only one turnover and therefore is not strictly catalytic. According to one definition, an enzyme is a biocatalyst that acts repeatedly and over many reaction cycles.</text>
</comment>
<dbReference type="InterPro" id="IPR036631">
    <property type="entry name" value="MGMT_N_sf"/>
</dbReference>
<dbReference type="InterPro" id="IPR036217">
    <property type="entry name" value="MethylDNA_cys_MeTrfase_DNAb"/>
</dbReference>
<evidence type="ECO:0000259" key="10">
    <source>
        <dbReference type="Pfam" id="PF01035"/>
    </source>
</evidence>
<proteinExistence type="inferred from homology"/>
<dbReference type="Gene3D" id="3.30.160.70">
    <property type="entry name" value="Methylated DNA-protein cysteine methyltransferase domain"/>
    <property type="match status" value="1"/>
</dbReference>
<dbReference type="NCBIfam" id="TIGR00589">
    <property type="entry name" value="ogt"/>
    <property type="match status" value="1"/>
</dbReference>
<keyword evidence="5 9" id="KW-0808">Transferase</keyword>
<name>A0AA49JJI7_9BACT</name>
<dbReference type="AlphaFoldDB" id="A0AA49JJI7"/>
<comment type="similarity">
    <text evidence="2 9">Belongs to the MGMT family.</text>
</comment>
<dbReference type="PANTHER" id="PTHR10815">
    <property type="entry name" value="METHYLATED-DNA--PROTEIN-CYSTEINE METHYLTRANSFERASE"/>
    <property type="match status" value="1"/>
</dbReference>
<keyword evidence="6 9" id="KW-0227">DNA damage</keyword>
<feature type="active site" description="Nucleophile; methyl group acceptor" evidence="9">
    <location>
        <position position="129"/>
    </location>
</feature>
<evidence type="ECO:0000313" key="12">
    <source>
        <dbReference type="EMBL" id="WKN39804.1"/>
    </source>
</evidence>
<protein>
    <recommendedName>
        <fullName evidence="9">Methylated-DNA--protein-cysteine methyltransferase</fullName>
        <ecNumber evidence="9">2.1.1.63</ecNumber>
    </recommendedName>
    <alternativeName>
        <fullName evidence="9">6-O-methylguanine-DNA methyltransferase</fullName>
        <shortName evidence="9">MGMT</shortName>
    </alternativeName>
    <alternativeName>
        <fullName evidence="9">O-6-methylguanine-DNA-alkyltransferase</fullName>
    </alternativeName>
</protein>
<dbReference type="InterPro" id="IPR023546">
    <property type="entry name" value="MGMT"/>
</dbReference>
<comment type="function">
    <text evidence="9">Involved in the cellular defense against the biological effects of O6-methylguanine (O6-MeG) and O4-methylthymine (O4-MeT) in DNA. Repairs the methylated nucleobase in DNA by stoichiometrically transferring the methyl group to a cysteine residue in the enzyme. This is a suicide reaction: the enzyme is irreversibly inactivated.</text>
</comment>
<dbReference type="GO" id="GO:0003908">
    <property type="term" value="F:methylated-DNA-[protein]-cysteine S-methyltransferase activity"/>
    <property type="evidence" value="ECO:0007669"/>
    <property type="project" value="UniProtKB-UniRule"/>
</dbReference>
<dbReference type="Gene3D" id="1.10.10.10">
    <property type="entry name" value="Winged helix-like DNA-binding domain superfamily/Winged helix DNA-binding domain"/>
    <property type="match status" value="1"/>
</dbReference>
<comment type="catalytic activity">
    <reaction evidence="1 9">
        <text>a 4-O-methyl-thymidine in DNA + L-cysteinyl-[protein] = a thymidine in DNA + S-methyl-L-cysteinyl-[protein]</text>
        <dbReference type="Rhea" id="RHEA:53428"/>
        <dbReference type="Rhea" id="RHEA-COMP:10131"/>
        <dbReference type="Rhea" id="RHEA-COMP:10132"/>
        <dbReference type="Rhea" id="RHEA-COMP:13555"/>
        <dbReference type="Rhea" id="RHEA-COMP:13556"/>
        <dbReference type="ChEBI" id="CHEBI:29950"/>
        <dbReference type="ChEBI" id="CHEBI:82612"/>
        <dbReference type="ChEBI" id="CHEBI:137386"/>
        <dbReference type="ChEBI" id="CHEBI:137387"/>
        <dbReference type="EC" id="2.1.1.63"/>
    </reaction>
</comment>